<dbReference type="InterPro" id="IPR051347">
    <property type="entry name" value="Circadian_clock_KaiC-rel"/>
</dbReference>
<reference evidence="8 9" key="1">
    <citation type="submission" date="2016-06" db="EMBL/GenBank/DDBJ databases">
        <title>Complete genome sequences of Bordetella bronchialis and Bordetella flabilis.</title>
        <authorList>
            <person name="LiPuma J.J."/>
            <person name="Spilker T."/>
        </authorList>
    </citation>
    <scope>NUCLEOTIDE SEQUENCE [LARGE SCALE GENOMIC DNA]</scope>
    <source>
        <strain evidence="8 9">AU10664</strain>
    </source>
</reference>
<dbReference type="EC" id="2.7.11.1" evidence="1"/>
<protein>
    <recommendedName>
        <fullName evidence="1">non-specific serine/threonine protein kinase</fullName>
        <ecNumber evidence="1">2.7.11.1</ecNumber>
    </recommendedName>
</protein>
<dbReference type="SMART" id="SM00382">
    <property type="entry name" value="AAA"/>
    <property type="match status" value="2"/>
</dbReference>
<dbReference type="PIRSF" id="PIRSF039117">
    <property type="entry name" value="KaiC"/>
    <property type="match status" value="1"/>
</dbReference>
<evidence type="ECO:0000256" key="5">
    <source>
        <dbReference type="ARBA" id="ARBA00022777"/>
    </source>
</evidence>
<dbReference type="Proteomes" id="UP000091926">
    <property type="component" value="Chromosome"/>
</dbReference>
<sequence>MEENQTRDPRRPAPVVSTGIRGLDNVLGGGLPASRLYLVEGVPGSGKTTLGMQFLQEGRRQGEKGLYITLSETREELHAVAETHGWDLEGIEIFELFSEDEFSLGAEQSVFYPAEVELGEAVQHVIETIEALSPTRVVFDSLSEMRLLAQSPLRYRRQILALKQYLSTRLCTVLCLDDKTADPNDLQLHSIAHGVISLDQRAQDFGVERRRIRIVKLRGVRFRGGYHDCVLETGGLRVFPRLIAAEHQASFDTAPQSTGVPPLDALLGGGITPGTNILFTGPSGVGKTTTAVRAVLAALERGQKAVYYLFDEGAGTMLRRSRQLGMDLAPYIESGALQLFQIDPAELSPGEFSSRVRKAVDEDGATFFVIDSLSAYVLSMPGERFLLLQFHEMLSYLNQKGCTTVLVLAQHGLIGEGRADVDLSYLSDAILLFRFFEAEGSIHGAVLALKSRTTPHKRSIHEFRITEDGLQVGEALSDFEGVLSGLPSYTGKLPALQTPGSVPEAE</sequence>
<dbReference type="InterPro" id="IPR014774">
    <property type="entry name" value="KaiC-like_dom"/>
</dbReference>
<dbReference type="Pfam" id="PF06745">
    <property type="entry name" value="ATPase"/>
    <property type="match status" value="2"/>
</dbReference>
<evidence type="ECO:0000256" key="3">
    <source>
        <dbReference type="ARBA" id="ARBA00022679"/>
    </source>
</evidence>
<keyword evidence="9" id="KW-1185">Reference proteome</keyword>
<keyword evidence="3" id="KW-0808">Transferase</keyword>
<dbReference type="PROSITE" id="PS51146">
    <property type="entry name" value="KAIC"/>
    <property type="match status" value="2"/>
</dbReference>
<evidence type="ECO:0000256" key="2">
    <source>
        <dbReference type="ARBA" id="ARBA00022553"/>
    </source>
</evidence>
<keyword evidence="6" id="KW-0378">Hydrolase</keyword>
<dbReference type="GO" id="GO:0005524">
    <property type="term" value="F:ATP binding"/>
    <property type="evidence" value="ECO:0007669"/>
    <property type="project" value="InterPro"/>
</dbReference>
<dbReference type="AlphaFoldDB" id="A0A193GI94"/>
<organism evidence="8 9">
    <name type="scientific">Bordetella flabilis</name>
    <dbReference type="NCBI Taxonomy" id="463014"/>
    <lineage>
        <taxon>Bacteria</taxon>
        <taxon>Pseudomonadati</taxon>
        <taxon>Pseudomonadota</taxon>
        <taxon>Betaproteobacteria</taxon>
        <taxon>Burkholderiales</taxon>
        <taxon>Alcaligenaceae</taxon>
        <taxon>Bordetella</taxon>
    </lineage>
</organism>
<dbReference type="KEGG" id="bfz:BAU07_24090"/>
<dbReference type="STRING" id="463014.BAU07_24090"/>
<evidence type="ECO:0000313" key="9">
    <source>
        <dbReference type="Proteomes" id="UP000091926"/>
    </source>
</evidence>
<dbReference type="InterPro" id="IPR030665">
    <property type="entry name" value="KaiC"/>
</dbReference>
<dbReference type="Gene3D" id="3.40.50.300">
    <property type="entry name" value="P-loop containing nucleotide triphosphate hydrolases"/>
    <property type="match status" value="2"/>
</dbReference>
<feature type="domain" description="KaiC" evidence="7">
    <location>
        <begin position="254"/>
        <end position="486"/>
    </location>
</feature>
<gene>
    <name evidence="8" type="ORF">BAU07_24090</name>
</gene>
<dbReference type="InterPro" id="IPR010624">
    <property type="entry name" value="KaiC_dom"/>
</dbReference>
<evidence type="ECO:0000313" key="8">
    <source>
        <dbReference type="EMBL" id="ANN79787.1"/>
    </source>
</evidence>
<evidence type="ECO:0000259" key="7">
    <source>
        <dbReference type="PROSITE" id="PS51146"/>
    </source>
</evidence>
<dbReference type="InterPro" id="IPR003593">
    <property type="entry name" value="AAA+_ATPase"/>
</dbReference>
<dbReference type="SUPFAM" id="SSF52540">
    <property type="entry name" value="P-loop containing nucleoside triphosphate hydrolases"/>
    <property type="match status" value="2"/>
</dbReference>
<keyword evidence="4" id="KW-0677">Repeat</keyword>
<dbReference type="PANTHER" id="PTHR42926">
    <property type="match status" value="1"/>
</dbReference>
<evidence type="ECO:0000256" key="4">
    <source>
        <dbReference type="ARBA" id="ARBA00022737"/>
    </source>
</evidence>
<dbReference type="GO" id="GO:0004674">
    <property type="term" value="F:protein serine/threonine kinase activity"/>
    <property type="evidence" value="ECO:0007669"/>
    <property type="project" value="UniProtKB-EC"/>
</dbReference>
<name>A0A193GI94_9BORD</name>
<dbReference type="GO" id="GO:0016787">
    <property type="term" value="F:hydrolase activity"/>
    <property type="evidence" value="ECO:0007669"/>
    <property type="project" value="UniProtKB-KW"/>
</dbReference>
<proteinExistence type="predicted"/>
<dbReference type="EMBL" id="CP016172">
    <property type="protein sequence ID" value="ANN79787.1"/>
    <property type="molecule type" value="Genomic_DNA"/>
</dbReference>
<keyword evidence="2" id="KW-0597">Phosphoprotein</keyword>
<accession>A0A193GI94</accession>
<keyword evidence="5" id="KW-0418">Kinase</keyword>
<dbReference type="RefSeq" id="WP_066663471.1">
    <property type="nucleotide sequence ID" value="NZ_CBCSCL010000024.1"/>
</dbReference>
<dbReference type="PANTHER" id="PTHR42926:SF1">
    <property type="entry name" value="CIRCADIAN CLOCK OSCILLATOR PROTEIN KAIC 1"/>
    <property type="match status" value="1"/>
</dbReference>
<evidence type="ECO:0000256" key="6">
    <source>
        <dbReference type="ARBA" id="ARBA00022801"/>
    </source>
</evidence>
<dbReference type="CDD" id="cd19488">
    <property type="entry name" value="KaiC-like_N"/>
    <property type="match status" value="1"/>
</dbReference>
<dbReference type="InterPro" id="IPR027417">
    <property type="entry name" value="P-loop_NTPase"/>
</dbReference>
<dbReference type="OrthoDB" id="9783783at2"/>
<feature type="domain" description="KaiC" evidence="7">
    <location>
        <begin position="14"/>
        <end position="252"/>
    </location>
</feature>
<evidence type="ECO:0000256" key="1">
    <source>
        <dbReference type="ARBA" id="ARBA00012513"/>
    </source>
</evidence>